<dbReference type="EMBL" id="FXAN01000126">
    <property type="protein sequence ID" value="SMG03097.1"/>
    <property type="molecule type" value="Genomic_DNA"/>
</dbReference>
<reference evidence="1 2" key="1">
    <citation type="submission" date="2017-04" db="EMBL/GenBank/DDBJ databases">
        <authorList>
            <person name="Afonso C.L."/>
            <person name="Miller P.J."/>
            <person name="Scott M.A."/>
            <person name="Spackman E."/>
            <person name="Goraichik I."/>
            <person name="Dimitrov K.M."/>
            <person name="Suarez D.L."/>
            <person name="Swayne D.E."/>
        </authorList>
    </citation>
    <scope>NUCLEOTIDE SEQUENCE [LARGE SCALE GENOMIC DNA]</scope>
    <source>
        <strain evidence="1">LMG 28154</strain>
    </source>
</reference>
<accession>A0A238HDV5</accession>
<dbReference type="Proteomes" id="UP000198460">
    <property type="component" value="Unassembled WGS sequence"/>
</dbReference>
<protein>
    <submittedName>
        <fullName evidence="1">Uncharacterized protein</fullName>
    </submittedName>
</protein>
<organism evidence="1 2">
    <name type="scientific">Burkholderia singularis</name>
    <dbReference type="NCBI Taxonomy" id="1503053"/>
    <lineage>
        <taxon>Bacteria</taxon>
        <taxon>Pseudomonadati</taxon>
        <taxon>Pseudomonadota</taxon>
        <taxon>Betaproteobacteria</taxon>
        <taxon>Burkholderiales</taxon>
        <taxon>Burkholderiaceae</taxon>
        <taxon>Burkholderia</taxon>
        <taxon>pseudomallei group</taxon>
    </lineage>
</organism>
<gene>
    <name evidence="1" type="ORF">BSIN_1191</name>
</gene>
<dbReference type="AlphaFoldDB" id="A0A238HDV5"/>
<name>A0A238HDV5_9BURK</name>
<evidence type="ECO:0000313" key="2">
    <source>
        <dbReference type="Proteomes" id="UP000198460"/>
    </source>
</evidence>
<evidence type="ECO:0000313" key="1">
    <source>
        <dbReference type="EMBL" id="SMG03097.1"/>
    </source>
</evidence>
<sequence>MWHGVREFKNRPGWRAVIQPHFGIRNALYVRRTFSGRYSPSTTK</sequence>
<proteinExistence type="predicted"/>